<evidence type="ECO:0000313" key="2">
    <source>
        <dbReference type="EMBL" id="CXI39605.1"/>
    </source>
</evidence>
<dbReference type="Proteomes" id="UP000069549">
    <property type="component" value="Chromosome 9"/>
</dbReference>
<dbReference type="EMBL" id="LT160029">
    <property type="protein sequence ID" value="CXI39605.1"/>
    <property type="molecule type" value="Genomic_DNA"/>
</dbReference>
<dbReference type="Proteomes" id="UP000219974">
    <property type="component" value="Chromosome 9"/>
</dbReference>
<accession>A0A0Y9WGI5</accession>
<evidence type="ECO:0000313" key="3">
    <source>
        <dbReference type="EMBL" id="SCM21727.1"/>
    </source>
</evidence>
<protein>
    <submittedName>
        <fullName evidence="2">Uncharacterized protein</fullName>
    </submittedName>
</protein>
<evidence type="ECO:0000313" key="5">
    <source>
        <dbReference type="EMBL" id="SCO60048.1"/>
    </source>
</evidence>
<proteinExistence type="predicted"/>
<evidence type="ECO:0000313" key="8">
    <source>
        <dbReference type="Proteomes" id="UP000219860"/>
    </source>
</evidence>
<dbReference type="OMA" id="EYCYICE"/>
<evidence type="ECO:0000313" key="11">
    <source>
        <dbReference type="Proteomes" id="UP000516480"/>
    </source>
</evidence>
<dbReference type="OrthoDB" id="375106at2759"/>
<feature type="coiled-coil region" evidence="1">
    <location>
        <begin position="255"/>
        <end position="303"/>
    </location>
</feature>
<dbReference type="VEuPathDB" id="PlasmoDB:PBANKA_0903100"/>
<dbReference type="EMBL" id="LT608145">
    <property type="protein sequence ID" value="SCM21727.1"/>
    <property type="molecule type" value="Genomic_DNA"/>
</dbReference>
<reference evidence="2 7" key="1">
    <citation type="submission" date="2016-02" db="EMBL/GenBank/DDBJ databases">
        <authorList>
            <consortium name="Pathogen Informatics"/>
        </authorList>
    </citation>
    <scope>NUCLEOTIDE SEQUENCE [LARGE SCALE GENOMIC DNA]</scope>
    <source>
        <strain evidence="2 7">K173</strain>
        <strain evidence="3 11">NK65 ny</strain>
        <strain evidence="4 10">NK65e</strain>
        <strain evidence="6 8">SP11 Antwerpcl1</strain>
        <strain evidence="5 9">SP11 RLL</strain>
    </source>
</reference>
<dbReference type="Proteomes" id="UP000220214">
    <property type="component" value="Chromosome 9"/>
</dbReference>
<dbReference type="AlphaFoldDB" id="A0A0Y9WGI5"/>
<keyword evidence="1" id="KW-0175">Coiled coil</keyword>
<dbReference type="EMBL" id="LT608257">
    <property type="protein sequence ID" value="SCO61513.1"/>
    <property type="molecule type" value="Genomic_DNA"/>
</dbReference>
<dbReference type="Proteomes" id="UP000516480">
    <property type="component" value="Chromosome 9"/>
</dbReference>
<dbReference type="EMBL" id="LT608273">
    <property type="protein sequence ID" value="SCO60048.1"/>
    <property type="molecule type" value="Genomic_DNA"/>
</dbReference>
<evidence type="ECO:0000313" key="7">
    <source>
        <dbReference type="Proteomes" id="UP000069549"/>
    </source>
</evidence>
<evidence type="ECO:0000313" key="10">
    <source>
        <dbReference type="Proteomes" id="UP000220214"/>
    </source>
</evidence>
<sequence>MNTLSEYKRIKQAVFDKNKFNLKKKYIQNEKVRNSTVENVYNHYLYEVSKNNYKQTPNIVRNNTVIDLRNEFFDPVSKGYNNFSKENRSSIEKLTNLRCINESNKSEYHKNERSERSERNERNIKQGCQLVDEEYLDFSERHQSNEKSATGIVKYEYCYICEAAKPCFCVDANYDNDKEIPDWHNTNIKSNVHSNLKDISFIMEKIQSTKKKQEEAPINKKKNNLTNNFLGKRKSEKKNPKKILSIYERFYRDKIKIVKDKLSNLRNGKELLDEELYMDYKSISDYEKDENFMKDRIEALKNMEKKHLELLSALLYEHKEIADQIL</sequence>
<evidence type="ECO:0000313" key="9">
    <source>
        <dbReference type="Proteomes" id="UP000219974"/>
    </source>
</evidence>
<organism evidence="2 7">
    <name type="scientific">Plasmodium berghei</name>
    <dbReference type="NCBI Taxonomy" id="5821"/>
    <lineage>
        <taxon>Eukaryota</taxon>
        <taxon>Sar</taxon>
        <taxon>Alveolata</taxon>
        <taxon>Apicomplexa</taxon>
        <taxon>Aconoidasida</taxon>
        <taxon>Haemosporida</taxon>
        <taxon>Plasmodiidae</taxon>
        <taxon>Plasmodium</taxon>
        <taxon>Plasmodium (Vinckeia)</taxon>
    </lineage>
</organism>
<name>A0A0Y9WGI5_PLABE</name>
<gene>
    <name evidence="2" type="ORF">PBK173_000183600</name>
    <name evidence="4" type="ORF">PBNK65E_000175100</name>
    <name evidence="3" type="ORF">PBNK65NY_000174400</name>
    <name evidence="6" type="ORF">PBSP11A_000174100</name>
    <name evidence="5" type="ORF">PBSP11RLL_000174200</name>
</gene>
<dbReference type="EMBL" id="LT614635">
    <property type="protein sequence ID" value="SCN24986.1"/>
    <property type="molecule type" value="Genomic_DNA"/>
</dbReference>
<dbReference type="Proteomes" id="UP000219860">
    <property type="component" value="Chromosome 9"/>
</dbReference>
<evidence type="ECO:0000313" key="6">
    <source>
        <dbReference type="EMBL" id="SCO61513.1"/>
    </source>
</evidence>
<evidence type="ECO:0000313" key="4">
    <source>
        <dbReference type="EMBL" id="SCN24986.1"/>
    </source>
</evidence>
<evidence type="ECO:0000256" key="1">
    <source>
        <dbReference type="SAM" id="Coils"/>
    </source>
</evidence>